<evidence type="ECO:0000256" key="1">
    <source>
        <dbReference type="ARBA" id="ARBA00004584"/>
    </source>
</evidence>
<keyword evidence="11" id="KW-1185">Reference proteome</keyword>
<name>A0A6J1WGM0_GALME</name>
<dbReference type="GO" id="GO:0007059">
    <property type="term" value="P:chromosome segregation"/>
    <property type="evidence" value="ECO:0007669"/>
    <property type="project" value="InterPro"/>
</dbReference>
<protein>
    <recommendedName>
        <fullName evidence="9">Kinetochore protein SPC25</fullName>
    </recommendedName>
</protein>
<keyword evidence="7 9" id="KW-0131">Cell cycle</keyword>
<sequence>MSVIEDVWNFQFDLHDIEKENFSEFNLKVNNMNEHIIKLLDDGFKSPTYNYNVNMAQHHDDDELKNLIDKNKQLRQDIEVKLEEIARRQTRYEQCKQDQKLLSQEIKETHEAFLMAKKYYKKFLKMYYTIESRSTEKLVIFIQFFTENKKDSDNYSLSLSRDSKSGNYDLLNVTPKLPIFKEVQKKFKETNDLPGALYCIRQAFVHIRTSKK</sequence>
<dbReference type="Proteomes" id="UP001652740">
    <property type="component" value="Unplaced"/>
</dbReference>
<keyword evidence="6" id="KW-0175">Coiled coil</keyword>
<dbReference type="RefSeq" id="XP_026752721.2">
    <property type="nucleotide sequence ID" value="XM_026896920.3"/>
</dbReference>
<comment type="similarity">
    <text evidence="2 9">Belongs to the SPC25 family.</text>
</comment>
<evidence type="ECO:0000256" key="8">
    <source>
        <dbReference type="ARBA" id="ARBA00023328"/>
    </source>
</evidence>
<feature type="domain" description="Chromosome segregation protein Spc25 C-terminal" evidence="10">
    <location>
        <begin position="140"/>
        <end position="205"/>
    </location>
</feature>
<evidence type="ECO:0000256" key="3">
    <source>
        <dbReference type="ARBA" id="ARBA00022454"/>
    </source>
</evidence>
<evidence type="ECO:0000256" key="7">
    <source>
        <dbReference type="ARBA" id="ARBA00023306"/>
    </source>
</evidence>
<evidence type="ECO:0000256" key="5">
    <source>
        <dbReference type="ARBA" id="ARBA00022776"/>
    </source>
</evidence>
<dbReference type="GO" id="GO:0005634">
    <property type="term" value="C:nucleus"/>
    <property type="evidence" value="ECO:0007669"/>
    <property type="project" value="UniProtKB-SubCell"/>
</dbReference>
<dbReference type="GO" id="GO:0031262">
    <property type="term" value="C:Ndc80 complex"/>
    <property type="evidence" value="ECO:0007669"/>
    <property type="project" value="InterPro"/>
</dbReference>
<keyword evidence="3 9" id="KW-0158">Chromosome</keyword>
<reference evidence="12" key="1">
    <citation type="submission" date="2025-08" db="UniProtKB">
        <authorList>
            <consortium name="RefSeq"/>
        </authorList>
    </citation>
    <scope>IDENTIFICATION</scope>
    <source>
        <tissue evidence="12">Whole larvae</tissue>
    </source>
</reference>
<gene>
    <name evidence="12" type="primary">LOC113512947</name>
</gene>
<evidence type="ECO:0000256" key="9">
    <source>
        <dbReference type="RuleBase" id="RU367150"/>
    </source>
</evidence>
<evidence type="ECO:0000256" key="4">
    <source>
        <dbReference type="ARBA" id="ARBA00022618"/>
    </source>
</evidence>
<proteinExistence type="inferred from homology"/>
<comment type="subcellular location">
    <subcellularLocation>
        <location evidence="1">Chromosome</location>
        <location evidence="1">Centromere</location>
    </subcellularLocation>
    <subcellularLocation>
        <location evidence="9">Nucleus</location>
    </subcellularLocation>
    <subcellularLocation>
        <location evidence="9">Chromosome</location>
        <location evidence="9">Centromere</location>
        <location evidence="9">Kinetochore</location>
    </subcellularLocation>
</comment>
<dbReference type="InParanoid" id="A0A6J1WGM0"/>
<comment type="subunit">
    <text evidence="9">Component of the NDC80 complex.</text>
</comment>
<keyword evidence="5 9" id="KW-0498">Mitosis</keyword>
<dbReference type="Gene3D" id="3.30.457.50">
    <property type="entry name" value="Chromosome segregation protein Spc25"/>
    <property type="match status" value="1"/>
</dbReference>
<comment type="function">
    <text evidence="9">Acts as a component of the essential kinetochore-associated NDC80 complex, which is required for chromosome segregation and spindle checkpoint activity.</text>
</comment>
<dbReference type="AlphaFoldDB" id="A0A6J1WGM0"/>
<dbReference type="GO" id="GO:0051301">
    <property type="term" value="P:cell division"/>
    <property type="evidence" value="ECO:0007669"/>
    <property type="project" value="UniProtKB-UniRule"/>
</dbReference>
<evidence type="ECO:0000256" key="2">
    <source>
        <dbReference type="ARBA" id="ARBA00006379"/>
    </source>
</evidence>
<evidence type="ECO:0000256" key="6">
    <source>
        <dbReference type="ARBA" id="ARBA00023054"/>
    </source>
</evidence>
<evidence type="ECO:0000259" key="10">
    <source>
        <dbReference type="Pfam" id="PF08234"/>
    </source>
</evidence>
<evidence type="ECO:0000313" key="12">
    <source>
        <dbReference type="RefSeq" id="XP_026752721.2"/>
    </source>
</evidence>
<dbReference type="KEGG" id="gmw:113512947"/>
<keyword evidence="8 9" id="KW-0137">Centromere</keyword>
<accession>A0A6J1WGM0</accession>
<dbReference type="GeneID" id="113512947"/>
<evidence type="ECO:0000313" key="11">
    <source>
        <dbReference type="Proteomes" id="UP001652740"/>
    </source>
</evidence>
<dbReference type="Pfam" id="PF08234">
    <property type="entry name" value="Spindle_Spc25"/>
    <property type="match status" value="1"/>
</dbReference>
<organism evidence="11 12">
    <name type="scientific">Galleria mellonella</name>
    <name type="common">Greater wax moth</name>
    <dbReference type="NCBI Taxonomy" id="7137"/>
    <lineage>
        <taxon>Eukaryota</taxon>
        <taxon>Metazoa</taxon>
        <taxon>Ecdysozoa</taxon>
        <taxon>Arthropoda</taxon>
        <taxon>Hexapoda</taxon>
        <taxon>Insecta</taxon>
        <taxon>Pterygota</taxon>
        <taxon>Neoptera</taxon>
        <taxon>Endopterygota</taxon>
        <taxon>Lepidoptera</taxon>
        <taxon>Glossata</taxon>
        <taxon>Ditrysia</taxon>
        <taxon>Pyraloidea</taxon>
        <taxon>Pyralidae</taxon>
        <taxon>Galleriinae</taxon>
        <taxon>Galleria</taxon>
    </lineage>
</organism>
<keyword evidence="9" id="KW-0539">Nucleus</keyword>
<keyword evidence="4 9" id="KW-0132">Cell division</keyword>
<dbReference type="InterPro" id="IPR013255">
    <property type="entry name" value="Spc25_C"/>
</dbReference>
<keyword evidence="9" id="KW-0995">Kinetochore</keyword>